<feature type="region of interest" description="Disordered" evidence="1">
    <location>
        <begin position="1"/>
        <end position="83"/>
    </location>
</feature>
<feature type="compositionally biased region" description="Pro residues" evidence="1">
    <location>
        <begin position="50"/>
        <end position="65"/>
    </location>
</feature>
<dbReference type="AlphaFoldDB" id="A0A2A9NA69"/>
<evidence type="ECO:0000313" key="4">
    <source>
        <dbReference type="Proteomes" id="UP000242287"/>
    </source>
</evidence>
<accession>A0A2A9NA69</accession>
<dbReference type="Proteomes" id="UP000242287">
    <property type="component" value="Unassembled WGS sequence"/>
</dbReference>
<feature type="domain" description="DUF6699" evidence="2">
    <location>
        <begin position="109"/>
        <end position="256"/>
    </location>
</feature>
<evidence type="ECO:0000256" key="1">
    <source>
        <dbReference type="SAM" id="MobiDB-lite"/>
    </source>
</evidence>
<dbReference type="Pfam" id="PF20415">
    <property type="entry name" value="DUF6699"/>
    <property type="match status" value="1"/>
</dbReference>
<reference evidence="3 4" key="1">
    <citation type="submission" date="2014-02" db="EMBL/GenBank/DDBJ databases">
        <title>Transposable element dynamics among asymbiotic and ectomycorrhizal Amanita fungi.</title>
        <authorList>
            <consortium name="DOE Joint Genome Institute"/>
            <person name="Hess J."/>
            <person name="Skrede I."/>
            <person name="Wolfe B."/>
            <person name="LaButti K."/>
            <person name="Ohm R.A."/>
            <person name="Grigoriev I.V."/>
            <person name="Pringle A."/>
        </authorList>
    </citation>
    <scope>NUCLEOTIDE SEQUENCE [LARGE SCALE GENOMIC DNA]</scope>
    <source>
        <strain evidence="3 4">SKay4041</strain>
    </source>
</reference>
<dbReference type="InterPro" id="IPR046522">
    <property type="entry name" value="DUF6699"/>
</dbReference>
<feature type="compositionally biased region" description="Low complexity" evidence="1">
    <location>
        <begin position="20"/>
        <end position="49"/>
    </location>
</feature>
<dbReference type="STRING" id="703135.A0A2A9NA69"/>
<evidence type="ECO:0000313" key="3">
    <source>
        <dbReference type="EMBL" id="PFH44656.1"/>
    </source>
</evidence>
<evidence type="ECO:0000259" key="2">
    <source>
        <dbReference type="Pfam" id="PF20415"/>
    </source>
</evidence>
<sequence length="270" mass="29723">MPAQKRVHFADNCVTYAPQSPRTPSPSHSDSSLHSQSSASSSSSSSTADPPTPPPVEYIPSPYPRTSPSLLSDYSPPKNPTANPVHMVPPHMNVHYLLAYSPFTEPALGYDFSTLPTDAVPRPHELLEPATNPPLHHMVVICPLLPSRWQIDITAAPRRSSPPLVLSSSPPPSSSSSASYITVADVLTALYRNLRLSVTREEYNSLGDSPEREHVNQAYFSRCERIFDPVRQGEEKNKGVKRIDFLKNRCRFLGLSGTLASTEIWEVNLA</sequence>
<organism evidence="3 4">
    <name type="scientific">Amanita thiersii Skay4041</name>
    <dbReference type="NCBI Taxonomy" id="703135"/>
    <lineage>
        <taxon>Eukaryota</taxon>
        <taxon>Fungi</taxon>
        <taxon>Dikarya</taxon>
        <taxon>Basidiomycota</taxon>
        <taxon>Agaricomycotina</taxon>
        <taxon>Agaricomycetes</taxon>
        <taxon>Agaricomycetidae</taxon>
        <taxon>Agaricales</taxon>
        <taxon>Pluteineae</taxon>
        <taxon>Amanitaceae</taxon>
        <taxon>Amanita</taxon>
    </lineage>
</organism>
<dbReference type="OrthoDB" id="3224413at2759"/>
<protein>
    <recommendedName>
        <fullName evidence="2">DUF6699 domain-containing protein</fullName>
    </recommendedName>
</protein>
<keyword evidence="4" id="KW-1185">Reference proteome</keyword>
<dbReference type="EMBL" id="KZ303104">
    <property type="protein sequence ID" value="PFH44656.1"/>
    <property type="molecule type" value="Genomic_DNA"/>
</dbReference>
<name>A0A2A9NA69_9AGAR</name>
<gene>
    <name evidence="3" type="ORF">AMATHDRAFT_200950</name>
</gene>
<proteinExistence type="predicted"/>